<dbReference type="EMBL" id="JAYJJR010000016">
    <property type="protein sequence ID" value="MEB3023463.1"/>
    <property type="molecule type" value="Genomic_DNA"/>
</dbReference>
<sequence length="83" mass="8913">MSLGLPAKALMIFAVTELADPMRLRWSPAADTEPLVQPGGLIPGSAEAILAHYQFAVNPIATPPEVVWHGFGPENYSTELREG</sequence>
<gene>
    <name evidence="1" type="ORF">K6T79_20780</name>
</gene>
<dbReference type="Proteomes" id="UP001299596">
    <property type="component" value="Unassembled WGS sequence"/>
</dbReference>
<protein>
    <submittedName>
        <fullName evidence="1">Uncharacterized protein</fullName>
    </submittedName>
</protein>
<name>A0ABU5XNA2_9MYCO</name>
<evidence type="ECO:0000313" key="1">
    <source>
        <dbReference type="EMBL" id="MEB3023463.1"/>
    </source>
</evidence>
<proteinExistence type="predicted"/>
<accession>A0ABU5XNA2</accession>
<keyword evidence="2" id="KW-1185">Reference proteome</keyword>
<comment type="caution">
    <text evidence="1">The sequence shown here is derived from an EMBL/GenBank/DDBJ whole genome shotgun (WGS) entry which is preliminary data.</text>
</comment>
<organism evidence="1 2">
    <name type="scientific">[Mycobacterium] crassicus</name>
    <dbReference type="NCBI Taxonomy" id="2872309"/>
    <lineage>
        <taxon>Bacteria</taxon>
        <taxon>Bacillati</taxon>
        <taxon>Actinomycetota</taxon>
        <taxon>Actinomycetes</taxon>
        <taxon>Mycobacteriales</taxon>
        <taxon>Mycobacteriaceae</taxon>
        <taxon>Mycolicibacter</taxon>
    </lineage>
</organism>
<dbReference type="RefSeq" id="WP_329780461.1">
    <property type="nucleotide sequence ID" value="NZ_JAYJJR010000016.1"/>
</dbReference>
<evidence type="ECO:0000313" key="2">
    <source>
        <dbReference type="Proteomes" id="UP001299596"/>
    </source>
</evidence>
<reference evidence="1 2" key="1">
    <citation type="submission" date="2023-12" db="EMBL/GenBank/DDBJ databases">
        <title>Description of new species of Mycobacterium terrae complex isolated from sewage at the Sao Paulo Zoological Park Foundation in Brazil.</title>
        <authorList>
            <person name="Romagnoli C.L."/>
            <person name="Conceicao E.C."/>
            <person name="Machado E."/>
            <person name="Barreto L.B.P.F."/>
            <person name="Sharma A."/>
            <person name="Silva N.M."/>
            <person name="Marques L.E."/>
            <person name="Juliana M.A."/>
            <person name="Lourenco M.C.S."/>
            <person name="Digiampietri L.A."/>
            <person name="Suffys P.N."/>
            <person name="Viana-Niero C."/>
        </authorList>
    </citation>
    <scope>NUCLEOTIDE SEQUENCE [LARGE SCALE GENOMIC DNA]</scope>
    <source>
        <strain evidence="1 2">MYC098</strain>
    </source>
</reference>